<accession>A0A932HXG2</accession>
<gene>
    <name evidence="3" type="ORF">HYZ11_07160</name>
</gene>
<feature type="transmembrane region" description="Helical" evidence="1">
    <location>
        <begin position="239"/>
        <end position="260"/>
    </location>
</feature>
<keyword evidence="1" id="KW-0472">Membrane</keyword>
<dbReference type="InterPro" id="IPR037185">
    <property type="entry name" value="EmrE-like"/>
</dbReference>
<comment type="caution">
    <text evidence="3">The sequence shown here is derived from an EMBL/GenBank/DDBJ whole genome shotgun (WGS) entry which is preliminary data.</text>
</comment>
<dbReference type="Proteomes" id="UP000782312">
    <property type="component" value="Unassembled WGS sequence"/>
</dbReference>
<reference evidence="3" key="1">
    <citation type="submission" date="2020-07" db="EMBL/GenBank/DDBJ databases">
        <title>Huge and variable diversity of episymbiotic CPR bacteria and DPANN archaea in groundwater ecosystems.</title>
        <authorList>
            <person name="He C.Y."/>
            <person name="Keren R."/>
            <person name="Whittaker M."/>
            <person name="Farag I.F."/>
            <person name="Doudna J."/>
            <person name="Cate J.H.D."/>
            <person name="Banfield J.F."/>
        </authorList>
    </citation>
    <scope>NUCLEOTIDE SEQUENCE</scope>
    <source>
        <strain evidence="3">NC_groundwater_763_Ag_S-0.2um_68_21</strain>
    </source>
</reference>
<sequence length="288" mass="30384">MIFDAALLFALGAALSYAVADMGARYSVQHTSPFIAVTFSRAVSLVVLGAIALASGAAVPPLGWHYLWVVAGGICTPGLFTLLFMFGISKIGVSRAAPIKGSSPVFASLLAILFLGEEPRWYGLAGVLLVVAGIVLLSSGKTQGRWRRIDALWPIAAAAVSGLGAIFWRTGLSKFPDASVGALLGMVASFLLVGGYTFLFMRGAILKDMRKAWRPLLIMGLAASMGAYFFAGALQRGEVYRMTALIQTSPLLTVLFALALLRQVEYITWRVPAGAAVTVAGAVLVNLK</sequence>
<dbReference type="PANTHER" id="PTHR22911">
    <property type="entry name" value="ACYL-MALONYL CONDENSING ENZYME-RELATED"/>
    <property type="match status" value="1"/>
</dbReference>
<feature type="transmembrane region" description="Helical" evidence="1">
    <location>
        <begin position="267"/>
        <end position="287"/>
    </location>
</feature>
<evidence type="ECO:0000256" key="1">
    <source>
        <dbReference type="SAM" id="Phobius"/>
    </source>
</evidence>
<keyword evidence="1" id="KW-1133">Transmembrane helix</keyword>
<evidence type="ECO:0000259" key="2">
    <source>
        <dbReference type="Pfam" id="PF00892"/>
    </source>
</evidence>
<dbReference type="EMBL" id="JACPUR010000017">
    <property type="protein sequence ID" value="MBI3127366.1"/>
    <property type="molecule type" value="Genomic_DNA"/>
</dbReference>
<feature type="transmembrane region" description="Helical" evidence="1">
    <location>
        <begin position="180"/>
        <end position="200"/>
    </location>
</feature>
<dbReference type="Pfam" id="PF00892">
    <property type="entry name" value="EamA"/>
    <property type="match status" value="2"/>
</dbReference>
<feature type="transmembrane region" description="Helical" evidence="1">
    <location>
        <begin position="65"/>
        <end position="85"/>
    </location>
</feature>
<organism evidence="3 4">
    <name type="scientific">Tectimicrobiota bacterium</name>
    <dbReference type="NCBI Taxonomy" id="2528274"/>
    <lineage>
        <taxon>Bacteria</taxon>
        <taxon>Pseudomonadati</taxon>
        <taxon>Nitrospinota/Tectimicrobiota group</taxon>
        <taxon>Candidatus Tectimicrobiota</taxon>
    </lineage>
</organism>
<dbReference type="InterPro" id="IPR000620">
    <property type="entry name" value="EamA_dom"/>
</dbReference>
<feature type="domain" description="EamA" evidence="2">
    <location>
        <begin position="6"/>
        <end position="138"/>
    </location>
</feature>
<dbReference type="AlphaFoldDB" id="A0A932HXG2"/>
<proteinExistence type="predicted"/>
<feature type="transmembrane region" description="Helical" evidence="1">
    <location>
        <begin position="151"/>
        <end position="168"/>
    </location>
</feature>
<keyword evidence="1" id="KW-0812">Transmembrane</keyword>
<feature type="transmembrane region" description="Helical" evidence="1">
    <location>
        <begin position="212"/>
        <end position="233"/>
    </location>
</feature>
<evidence type="ECO:0000313" key="4">
    <source>
        <dbReference type="Proteomes" id="UP000782312"/>
    </source>
</evidence>
<feature type="domain" description="EamA" evidence="2">
    <location>
        <begin position="151"/>
        <end position="286"/>
    </location>
</feature>
<dbReference type="Gene3D" id="1.10.3730.20">
    <property type="match status" value="1"/>
</dbReference>
<dbReference type="SUPFAM" id="SSF103481">
    <property type="entry name" value="Multidrug resistance efflux transporter EmrE"/>
    <property type="match status" value="2"/>
</dbReference>
<name>A0A932HXG2_UNCTE</name>
<protein>
    <submittedName>
        <fullName evidence="3">DMT family transporter</fullName>
    </submittedName>
</protein>
<feature type="transmembrane region" description="Helical" evidence="1">
    <location>
        <begin position="121"/>
        <end position="139"/>
    </location>
</feature>
<dbReference type="GO" id="GO:0016020">
    <property type="term" value="C:membrane"/>
    <property type="evidence" value="ECO:0007669"/>
    <property type="project" value="InterPro"/>
</dbReference>
<dbReference type="PANTHER" id="PTHR22911:SF137">
    <property type="entry name" value="SOLUTE CARRIER FAMILY 35 MEMBER G2-RELATED"/>
    <property type="match status" value="1"/>
</dbReference>
<evidence type="ECO:0000313" key="3">
    <source>
        <dbReference type="EMBL" id="MBI3127366.1"/>
    </source>
</evidence>